<dbReference type="Proteomes" id="UP000483004">
    <property type="component" value="Unassembled WGS sequence"/>
</dbReference>
<dbReference type="RefSeq" id="WP_151544607.1">
    <property type="nucleotide sequence ID" value="NZ_WBMR01000151.1"/>
</dbReference>
<dbReference type="EMBL" id="WBMR01000151">
    <property type="protein sequence ID" value="KAB2370509.1"/>
    <property type="molecule type" value="Genomic_DNA"/>
</dbReference>
<keyword evidence="3" id="KW-1185">Reference proteome</keyword>
<gene>
    <name evidence="2" type="ORF">F9B16_35530</name>
</gene>
<protein>
    <submittedName>
        <fullName evidence="2">Uncharacterized protein</fullName>
    </submittedName>
</protein>
<name>A0A6L3VKU1_9ACTN</name>
<reference evidence="2 3" key="1">
    <citation type="submission" date="2019-09" db="EMBL/GenBank/DDBJ databases">
        <title>Actinomadura physcomitrii sp. nov., a novel actinomycete isolated from moss [Physcomitrium sphaericum (Ludw) Fuernr].</title>
        <authorList>
            <person name="Liu C."/>
            <person name="Zhuang X."/>
        </authorList>
    </citation>
    <scope>NUCLEOTIDE SEQUENCE [LARGE SCALE GENOMIC DNA]</scope>
    <source>
        <strain evidence="2 3">CYP1-1B</strain>
    </source>
</reference>
<evidence type="ECO:0000313" key="3">
    <source>
        <dbReference type="Proteomes" id="UP000483004"/>
    </source>
</evidence>
<dbReference type="AlphaFoldDB" id="A0A6L3VKU1"/>
<comment type="caution">
    <text evidence="2">The sequence shown here is derived from an EMBL/GenBank/DDBJ whole genome shotgun (WGS) entry which is preliminary data.</text>
</comment>
<evidence type="ECO:0000313" key="2">
    <source>
        <dbReference type="EMBL" id="KAB2370509.1"/>
    </source>
</evidence>
<organism evidence="2 3">
    <name type="scientific">Actinomadura montaniterrae</name>
    <dbReference type="NCBI Taxonomy" id="1803903"/>
    <lineage>
        <taxon>Bacteria</taxon>
        <taxon>Bacillati</taxon>
        <taxon>Actinomycetota</taxon>
        <taxon>Actinomycetes</taxon>
        <taxon>Streptosporangiales</taxon>
        <taxon>Thermomonosporaceae</taxon>
        <taxon>Actinomadura</taxon>
    </lineage>
</organism>
<sequence>MTETAPTGPGTDDTPADATADATGDATADVAAMLGRSGLPAGPYELAYLAAEYPYLKAGIDMLYAVDAAKDADPALRFRAGAPAAR</sequence>
<proteinExistence type="predicted"/>
<feature type="region of interest" description="Disordered" evidence="1">
    <location>
        <begin position="1"/>
        <end position="23"/>
    </location>
</feature>
<accession>A0A6L3VKU1</accession>
<evidence type="ECO:0000256" key="1">
    <source>
        <dbReference type="SAM" id="MobiDB-lite"/>
    </source>
</evidence>